<dbReference type="InterPro" id="IPR050708">
    <property type="entry name" value="T6SS_VgrG/RHS"/>
</dbReference>
<dbReference type="NCBIfam" id="TIGR01643">
    <property type="entry name" value="YD_repeat_2x"/>
    <property type="match status" value="2"/>
</dbReference>
<dbReference type="Pfam" id="PF05593">
    <property type="entry name" value="RHS_repeat"/>
    <property type="match status" value="3"/>
</dbReference>
<evidence type="ECO:0000259" key="2">
    <source>
        <dbReference type="Pfam" id="PF20148"/>
    </source>
</evidence>
<dbReference type="Gene3D" id="2.180.10.10">
    <property type="entry name" value="RHS repeat-associated core"/>
    <property type="match status" value="2"/>
</dbReference>
<dbReference type="PANTHER" id="PTHR32305:SF15">
    <property type="entry name" value="PROTEIN RHSA-RELATED"/>
    <property type="match status" value="1"/>
</dbReference>
<gene>
    <name evidence="3" type="ORF">BE18_38790</name>
</gene>
<protein>
    <recommendedName>
        <fullName evidence="2">DUF6531 domain-containing protein</fullName>
    </recommendedName>
</protein>
<dbReference type="InterPro" id="IPR045351">
    <property type="entry name" value="DUF6531"/>
</dbReference>
<dbReference type="InterPro" id="IPR006530">
    <property type="entry name" value="YD"/>
</dbReference>
<dbReference type="Pfam" id="PF20148">
    <property type="entry name" value="DUF6531"/>
    <property type="match status" value="1"/>
</dbReference>
<feature type="domain" description="DUF6531" evidence="2">
    <location>
        <begin position="5"/>
        <end position="74"/>
    </location>
</feature>
<name>A0A150SJH3_SORCE</name>
<evidence type="ECO:0000313" key="3">
    <source>
        <dbReference type="EMBL" id="KYF92348.1"/>
    </source>
</evidence>
<feature type="region of interest" description="Disordered" evidence="1">
    <location>
        <begin position="464"/>
        <end position="547"/>
    </location>
</feature>
<dbReference type="EMBL" id="JEMC01001944">
    <property type="protein sequence ID" value="KYF92348.1"/>
    <property type="molecule type" value="Genomic_DNA"/>
</dbReference>
<reference evidence="3 4" key="1">
    <citation type="submission" date="2014-02" db="EMBL/GenBank/DDBJ databases">
        <title>The small core and large imbalanced accessory genome model reveals a collaborative survival strategy of Sorangium cellulosum strains in nature.</title>
        <authorList>
            <person name="Han K."/>
            <person name="Peng R."/>
            <person name="Blom J."/>
            <person name="Li Y.-Z."/>
        </authorList>
    </citation>
    <scope>NUCLEOTIDE SEQUENCE [LARGE SCALE GENOMIC DNA]</scope>
    <source>
        <strain evidence="3 4">So0149</strain>
    </source>
</reference>
<feature type="compositionally biased region" description="Low complexity" evidence="1">
    <location>
        <begin position="476"/>
        <end position="496"/>
    </location>
</feature>
<dbReference type="AlphaFoldDB" id="A0A150SJH3"/>
<dbReference type="PANTHER" id="PTHR32305">
    <property type="match status" value="1"/>
</dbReference>
<feature type="compositionally biased region" description="Low complexity" evidence="1">
    <location>
        <begin position="524"/>
        <end position="547"/>
    </location>
</feature>
<evidence type="ECO:0000313" key="4">
    <source>
        <dbReference type="Proteomes" id="UP000075515"/>
    </source>
</evidence>
<dbReference type="Proteomes" id="UP000075515">
    <property type="component" value="Unassembled WGS sequence"/>
</dbReference>
<dbReference type="InterPro" id="IPR031325">
    <property type="entry name" value="RHS_repeat"/>
</dbReference>
<organism evidence="3 4">
    <name type="scientific">Sorangium cellulosum</name>
    <name type="common">Polyangium cellulosum</name>
    <dbReference type="NCBI Taxonomy" id="56"/>
    <lineage>
        <taxon>Bacteria</taxon>
        <taxon>Pseudomonadati</taxon>
        <taxon>Myxococcota</taxon>
        <taxon>Polyangia</taxon>
        <taxon>Polyangiales</taxon>
        <taxon>Polyangiaceae</taxon>
        <taxon>Sorangium</taxon>
    </lineage>
</organism>
<evidence type="ECO:0000256" key="1">
    <source>
        <dbReference type="SAM" id="MobiDB-lite"/>
    </source>
</evidence>
<proteinExistence type="predicted"/>
<comment type="caution">
    <text evidence="3">The sequence shown here is derived from an EMBL/GenBank/DDBJ whole genome shotgun (WGS) entry which is preliminary data.</text>
</comment>
<accession>A0A150SJH3</accession>
<sequence length="547" mass="60341">MAAKGDPVDVVTGRVFTIPAVDLELPGPLPLSFVRSYTTAAVERDVGLGFGWSHSLAWEIEVRRRIIRVWTDDGPVDFDAIPVGAGAAGPHGWVLAREERGFVLDTSNDRWYVFAEAAGKRYRLTAIKDRYNNEIGLSYREGVLAEITDSVGRTVRVRRAPDGRIGAFEIKNAQERGVWVAFARYNYDEAGDLTSATDADGYTTRYTYQEHHLTSHTSPTGLTFSFRYDDRRRCVETWGSYDDGRDRSLAEDVPTHLADGRTVARGIYHCKLEFGEDGYCEVADSITVHRYFGNRFGKVDKAVSAGAVFSRTYDEHGHLRTFVDPLGAMTIWQRDRLGRELSVTDPLGRMTVIERDPDGHVRRAIDPAGGVTEIWRTPDVLIWTDPLGAVFQVRQDARGRLVETVAPNGGRTTYLYDDLGNMVEKTDALGGKMQLAYDYWVGAARSAIRAARWCRTAMTIAATSPASTGLAAQRPATNTTAWATAPRSSSRTSSSPGSCEAAYTSSARCTSRTERSHGFDTTVRGAWSRSRTRSGSATGSSSTPRGW</sequence>